<accession>A0ABT9JTK3</accession>
<protein>
    <submittedName>
        <fullName evidence="2">Lysis system i-spanin subunit Rz</fullName>
    </submittedName>
</protein>
<reference evidence="3" key="1">
    <citation type="journal article" date="2019" name="Int. J. Syst. Evol. Microbiol.">
        <title>The Global Catalogue of Microorganisms (GCM) 10K type strain sequencing project: providing services to taxonomists for standard genome sequencing and annotation.</title>
        <authorList>
            <consortium name="The Broad Institute Genomics Platform"/>
            <consortium name="The Broad Institute Genome Sequencing Center for Infectious Disease"/>
            <person name="Wu L."/>
            <person name="Ma J."/>
        </authorList>
    </citation>
    <scope>NUCLEOTIDE SEQUENCE [LARGE SCALE GENOMIC DNA]</scope>
    <source>
        <strain evidence="3">VKM B-3159</strain>
    </source>
</reference>
<dbReference type="RefSeq" id="WP_306389638.1">
    <property type="nucleotide sequence ID" value="NZ_JAVCAP010000016.1"/>
</dbReference>
<sequence length="179" mass="19636">MNVIPTWFKALLIGALIGFVLHQVYEAGAETERSKWVLKKALQTVSNQVELAKKNRDLRVLENRLASQALETFTFYQGVFNEIQAKKQSTLAGVRNGTVRLSVPVTGPTTNCQSTGSGSASDRPEATGETRAELSREAAEFLISYGSEFDEVVNESNQVKALLADCRAALTQQQSILKE</sequence>
<dbReference type="Proteomes" id="UP001225906">
    <property type="component" value="Unassembled WGS sequence"/>
</dbReference>
<name>A0ABT9JTK3_9PROT</name>
<evidence type="ECO:0000256" key="1">
    <source>
        <dbReference type="SAM" id="MobiDB-lite"/>
    </source>
</evidence>
<organism evidence="2 3">
    <name type="scientific">Methylophilus aquaticus</name>
    <dbReference type="NCBI Taxonomy" id="1971610"/>
    <lineage>
        <taxon>Bacteria</taxon>
        <taxon>Pseudomonadati</taxon>
        <taxon>Pseudomonadota</taxon>
        <taxon>Betaproteobacteria</taxon>
        <taxon>Nitrosomonadales</taxon>
        <taxon>Methylophilaceae</taxon>
        <taxon>Methylophilus</taxon>
    </lineage>
</organism>
<feature type="compositionally biased region" description="Polar residues" evidence="1">
    <location>
        <begin position="107"/>
        <end position="120"/>
    </location>
</feature>
<feature type="region of interest" description="Disordered" evidence="1">
    <location>
        <begin position="105"/>
        <end position="128"/>
    </location>
</feature>
<comment type="caution">
    <text evidence="2">The sequence shown here is derived from an EMBL/GenBank/DDBJ whole genome shotgun (WGS) entry which is preliminary data.</text>
</comment>
<evidence type="ECO:0000313" key="3">
    <source>
        <dbReference type="Proteomes" id="UP001225906"/>
    </source>
</evidence>
<evidence type="ECO:0000313" key="2">
    <source>
        <dbReference type="EMBL" id="MDP8567917.1"/>
    </source>
</evidence>
<dbReference type="EMBL" id="JAVCAP010000016">
    <property type="protein sequence ID" value="MDP8567917.1"/>
    <property type="molecule type" value="Genomic_DNA"/>
</dbReference>
<gene>
    <name evidence="2" type="ORF">Q9291_08655</name>
</gene>
<proteinExistence type="predicted"/>
<keyword evidence="3" id="KW-1185">Reference proteome</keyword>